<dbReference type="PANTHER" id="PTHR30511">
    <property type="entry name" value="ALANINE RACEMASE"/>
    <property type="match status" value="1"/>
</dbReference>
<evidence type="ECO:0000259" key="4">
    <source>
        <dbReference type="SMART" id="SM01005"/>
    </source>
</evidence>
<dbReference type="PRINTS" id="PR00992">
    <property type="entry name" value="ALARACEMASE"/>
</dbReference>
<gene>
    <name evidence="5" type="ORF">METZ01_LOCUS323993</name>
</gene>
<dbReference type="Pfam" id="PF01168">
    <property type="entry name" value="Ala_racemase_N"/>
    <property type="match status" value="1"/>
</dbReference>
<organism evidence="5">
    <name type="scientific">marine metagenome</name>
    <dbReference type="NCBI Taxonomy" id="408172"/>
    <lineage>
        <taxon>unclassified sequences</taxon>
        <taxon>metagenomes</taxon>
        <taxon>ecological metagenomes</taxon>
    </lineage>
</organism>
<dbReference type="FunFam" id="3.20.20.10:FF:000002">
    <property type="entry name" value="Alanine racemase"/>
    <property type="match status" value="1"/>
</dbReference>
<dbReference type="AlphaFoldDB" id="A0A382PCK5"/>
<evidence type="ECO:0000256" key="1">
    <source>
        <dbReference type="ARBA" id="ARBA00001933"/>
    </source>
</evidence>
<dbReference type="GO" id="GO:0008784">
    <property type="term" value="F:alanine racemase activity"/>
    <property type="evidence" value="ECO:0007669"/>
    <property type="project" value="InterPro"/>
</dbReference>
<dbReference type="InterPro" id="IPR020622">
    <property type="entry name" value="Ala_racemase_pyridoxalP-BS"/>
</dbReference>
<evidence type="ECO:0000313" key="5">
    <source>
        <dbReference type="EMBL" id="SVC71139.1"/>
    </source>
</evidence>
<dbReference type="EMBL" id="UINC01106459">
    <property type="protein sequence ID" value="SVC71139.1"/>
    <property type="molecule type" value="Genomic_DNA"/>
</dbReference>
<proteinExistence type="inferred from homology"/>
<dbReference type="GO" id="GO:0030632">
    <property type="term" value="P:D-alanine biosynthetic process"/>
    <property type="evidence" value="ECO:0007669"/>
    <property type="project" value="TreeGrafter"/>
</dbReference>
<evidence type="ECO:0000256" key="3">
    <source>
        <dbReference type="ARBA" id="ARBA00023235"/>
    </source>
</evidence>
<evidence type="ECO:0000256" key="2">
    <source>
        <dbReference type="ARBA" id="ARBA00022898"/>
    </source>
</evidence>
<dbReference type="NCBIfam" id="TIGR00492">
    <property type="entry name" value="alr"/>
    <property type="match status" value="1"/>
</dbReference>
<dbReference type="PROSITE" id="PS00395">
    <property type="entry name" value="ALANINE_RACEMASE"/>
    <property type="match status" value="1"/>
</dbReference>
<dbReference type="InterPro" id="IPR011079">
    <property type="entry name" value="Ala_racemase_C"/>
</dbReference>
<name>A0A382PCK5_9ZZZZ</name>
<reference evidence="5" key="1">
    <citation type="submission" date="2018-05" db="EMBL/GenBank/DDBJ databases">
        <authorList>
            <person name="Lanie J.A."/>
            <person name="Ng W.-L."/>
            <person name="Kazmierczak K.M."/>
            <person name="Andrzejewski T.M."/>
            <person name="Davidsen T.M."/>
            <person name="Wayne K.J."/>
            <person name="Tettelin H."/>
            <person name="Glass J.I."/>
            <person name="Rusch D."/>
            <person name="Podicherti R."/>
            <person name="Tsui H.-C.T."/>
            <person name="Winkler M.E."/>
        </authorList>
    </citation>
    <scope>NUCLEOTIDE SEQUENCE</scope>
</reference>
<dbReference type="HAMAP" id="MF_01201">
    <property type="entry name" value="Ala_racemase"/>
    <property type="match status" value="1"/>
</dbReference>
<dbReference type="InterPro" id="IPR009006">
    <property type="entry name" value="Ala_racemase/Decarboxylase_C"/>
</dbReference>
<dbReference type="GO" id="GO:0005829">
    <property type="term" value="C:cytosol"/>
    <property type="evidence" value="ECO:0007669"/>
    <property type="project" value="TreeGrafter"/>
</dbReference>
<dbReference type="Pfam" id="PF00842">
    <property type="entry name" value="Ala_racemase_C"/>
    <property type="match status" value="1"/>
</dbReference>
<dbReference type="InterPro" id="IPR001608">
    <property type="entry name" value="Ala_racemase_N"/>
</dbReference>
<dbReference type="SUPFAM" id="SSF50621">
    <property type="entry name" value="Alanine racemase C-terminal domain-like"/>
    <property type="match status" value="1"/>
</dbReference>
<feature type="non-terminal residue" evidence="5">
    <location>
        <position position="335"/>
    </location>
</feature>
<dbReference type="CDD" id="cd06827">
    <property type="entry name" value="PLPDE_III_AR_proteobact"/>
    <property type="match status" value="1"/>
</dbReference>
<protein>
    <recommendedName>
        <fullName evidence="4">Alanine racemase C-terminal domain-containing protein</fullName>
    </recommendedName>
</protein>
<dbReference type="PANTHER" id="PTHR30511:SF0">
    <property type="entry name" value="ALANINE RACEMASE, CATABOLIC-RELATED"/>
    <property type="match status" value="1"/>
</dbReference>
<dbReference type="InterPro" id="IPR000821">
    <property type="entry name" value="Ala_racemase"/>
</dbReference>
<keyword evidence="2" id="KW-0663">Pyridoxal phosphate</keyword>
<feature type="domain" description="Alanine racemase C-terminal" evidence="4">
    <location>
        <begin position="234"/>
        <end position="335"/>
    </location>
</feature>
<sequence length="335" mass="36366">MARKCTASINLSAIKENYLYAKSLAPNSKAIAIIKADAYGHGAIEVAKELNKVADAYGVACIEEAVELIDSGIDNIPILLLEGVFEKSELILVEKHSLIITVCNSIQLQWLLDADLNEPIDVFVKYDSGMGRLGFQDDSFIQAINLLEKSNNIGEITLMTHFSSADDLGSTLTTKQISNFDNTLYSEKYPASLANSAAILKWSESHREYVRPGIMLYGSSPFSEKTPLNKLTPAMTLSSVLISIKSFKAGQSIGYGSRYTCKQDMQIGVVAIGYADGYPRSAIDGTPVFINGVKSKISGRVSMDMITIDLTGIPNPQIGDRVELFGENVSVDEVA</sequence>
<dbReference type="Gene3D" id="3.20.20.10">
    <property type="entry name" value="Alanine racemase"/>
    <property type="match status" value="1"/>
</dbReference>
<dbReference type="GO" id="GO:0030170">
    <property type="term" value="F:pyridoxal phosphate binding"/>
    <property type="evidence" value="ECO:0007669"/>
    <property type="project" value="TreeGrafter"/>
</dbReference>
<comment type="cofactor">
    <cofactor evidence="1">
        <name>pyridoxal 5'-phosphate</name>
        <dbReference type="ChEBI" id="CHEBI:597326"/>
    </cofactor>
</comment>
<keyword evidence="3" id="KW-0413">Isomerase</keyword>
<dbReference type="SUPFAM" id="SSF51419">
    <property type="entry name" value="PLP-binding barrel"/>
    <property type="match status" value="1"/>
</dbReference>
<dbReference type="SMART" id="SM01005">
    <property type="entry name" value="Ala_racemase_C"/>
    <property type="match status" value="1"/>
</dbReference>
<accession>A0A382PCK5</accession>
<dbReference type="Gene3D" id="2.40.37.10">
    <property type="entry name" value="Lyase, Ornithine Decarboxylase, Chain A, domain 1"/>
    <property type="match status" value="1"/>
</dbReference>
<dbReference type="InterPro" id="IPR029066">
    <property type="entry name" value="PLP-binding_barrel"/>
</dbReference>